<dbReference type="OrthoDB" id="5753718at2"/>
<keyword evidence="1" id="KW-1133">Transmembrane helix</keyword>
<proteinExistence type="predicted"/>
<name>A0A0A3I347_9BACL</name>
<evidence type="ECO:0000313" key="3">
    <source>
        <dbReference type="Proteomes" id="UP000030416"/>
    </source>
</evidence>
<feature type="transmembrane region" description="Helical" evidence="1">
    <location>
        <begin position="183"/>
        <end position="203"/>
    </location>
</feature>
<organism evidence="2 3">
    <name type="scientific">Ureibacillus manganicus DSM 26584</name>
    <dbReference type="NCBI Taxonomy" id="1384049"/>
    <lineage>
        <taxon>Bacteria</taxon>
        <taxon>Bacillati</taxon>
        <taxon>Bacillota</taxon>
        <taxon>Bacilli</taxon>
        <taxon>Bacillales</taxon>
        <taxon>Caryophanaceae</taxon>
        <taxon>Ureibacillus</taxon>
    </lineage>
</organism>
<accession>A0A0A3I347</accession>
<keyword evidence="1" id="KW-0472">Membrane</keyword>
<evidence type="ECO:0008006" key="4">
    <source>
        <dbReference type="Google" id="ProtNLM"/>
    </source>
</evidence>
<feature type="transmembrane region" description="Helical" evidence="1">
    <location>
        <begin position="156"/>
        <end position="177"/>
    </location>
</feature>
<dbReference type="AlphaFoldDB" id="A0A0A3I347"/>
<feature type="transmembrane region" description="Helical" evidence="1">
    <location>
        <begin position="349"/>
        <end position="372"/>
    </location>
</feature>
<feature type="transmembrane region" description="Helical" evidence="1">
    <location>
        <begin position="210"/>
        <end position="235"/>
    </location>
</feature>
<protein>
    <recommendedName>
        <fullName evidence="4">YibE/F-like family protein</fullName>
    </recommendedName>
</protein>
<dbReference type="PANTHER" id="PTHR41771:SF1">
    <property type="entry name" value="MEMBRANE PROTEIN"/>
    <property type="match status" value="1"/>
</dbReference>
<feature type="transmembrane region" description="Helical" evidence="1">
    <location>
        <begin position="17"/>
        <end position="34"/>
    </location>
</feature>
<dbReference type="PANTHER" id="PTHR41771">
    <property type="entry name" value="MEMBRANE PROTEIN-RELATED"/>
    <property type="match status" value="1"/>
</dbReference>
<reference evidence="2 3" key="1">
    <citation type="submission" date="2014-02" db="EMBL/GenBank/DDBJ databases">
        <title>Draft genome sequence of Lysinibacillus manganicus DSM 26584T.</title>
        <authorList>
            <person name="Zhang F."/>
            <person name="Wang G."/>
            <person name="Zhang L."/>
        </authorList>
    </citation>
    <scope>NUCLEOTIDE SEQUENCE [LARGE SCALE GENOMIC DNA]</scope>
    <source>
        <strain evidence="2 3">DSM 26584</strain>
    </source>
</reference>
<feature type="transmembrane region" description="Helical" evidence="1">
    <location>
        <begin position="255"/>
        <end position="283"/>
    </location>
</feature>
<gene>
    <name evidence="2" type="ORF">CD29_07310</name>
</gene>
<feature type="transmembrane region" description="Helical" evidence="1">
    <location>
        <begin position="304"/>
        <end position="329"/>
    </location>
</feature>
<sequence length="379" mass="42394">MNSVRSLYKKMTYKHKIFYTILICCFIGSVFFVHNNYSFYDRPIAEVIKTNIEDVTKVEDLINNEDVLYTQHIIAELKNGEEKGMEIHLINEFSQSKALDNKFEVGNELLVSIDQNIDEGKERTGTIQGVKRDKYLVIIAWVFVFVLLLVGKKQGLLSVISLVFTTTLLSFALDIYVHQSDQSLLWICGICIILFTVVSLLLVNGLNEKTYAAIIATILGTFISLLITYLALLVTGENGLRYEELQFITRPYKTVFMAGLFIGSLGAVMDVAITMSSSIFGLYEKDNNISVQALIKSGMEIGKDIMGTMTNILFFAYVSGSIPTLLLYFKNASPFGYTISVNLSLEMARALAGGIGIVITIPIGLYTTIFFVNRKKARL</sequence>
<keyword evidence="1" id="KW-0812">Transmembrane</keyword>
<keyword evidence="3" id="KW-1185">Reference proteome</keyword>
<dbReference type="EMBL" id="JPVN01000007">
    <property type="protein sequence ID" value="KGR79154.1"/>
    <property type="molecule type" value="Genomic_DNA"/>
</dbReference>
<dbReference type="Pfam" id="PF07907">
    <property type="entry name" value="YibE_F"/>
    <property type="match status" value="1"/>
</dbReference>
<comment type="caution">
    <text evidence="2">The sequence shown here is derived from an EMBL/GenBank/DDBJ whole genome shotgun (WGS) entry which is preliminary data.</text>
</comment>
<dbReference type="Proteomes" id="UP000030416">
    <property type="component" value="Unassembled WGS sequence"/>
</dbReference>
<dbReference type="InterPro" id="IPR012507">
    <property type="entry name" value="YibE_F"/>
</dbReference>
<evidence type="ECO:0000313" key="2">
    <source>
        <dbReference type="EMBL" id="KGR79154.1"/>
    </source>
</evidence>
<feature type="transmembrane region" description="Helical" evidence="1">
    <location>
        <begin position="135"/>
        <end position="151"/>
    </location>
</feature>
<dbReference type="RefSeq" id="WP_036184676.1">
    <property type="nucleotide sequence ID" value="NZ_AVDA01000007.1"/>
</dbReference>
<evidence type="ECO:0000256" key="1">
    <source>
        <dbReference type="SAM" id="Phobius"/>
    </source>
</evidence>
<dbReference type="eggNOG" id="COG5438">
    <property type="taxonomic scope" value="Bacteria"/>
</dbReference>